<keyword evidence="12" id="KW-0282">Flagellum</keyword>
<proteinExistence type="inferred from homology"/>
<evidence type="ECO:0000256" key="4">
    <source>
        <dbReference type="ARBA" id="ARBA00021898"/>
    </source>
</evidence>
<name>A0A3B1D2K7_9ZZZZ</name>
<evidence type="ECO:0000256" key="8">
    <source>
        <dbReference type="ARBA" id="ARBA00022779"/>
    </source>
</evidence>
<evidence type="ECO:0000256" key="10">
    <source>
        <dbReference type="ARBA" id="ARBA00023143"/>
    </source>
</evidence>
<evidence type="ECO:0000256" key="6">
    <source>
        <dbReference type="ARBA" id="ARBA00022500"/>
    </source>
</evidence>
<comment type="subcellular location">
    <subcellularLocation>
        <location evidence="1">Bacterial flagellum basal body</location>
    </subcellularLocation>
    <subcellularLocation>
        <location evidence="2">Cell inner membrane</location>
        <topology evidence="2">Peripheral membrane protein</topology>
    </subcellularLocation>
</comment>
<evidence type="ECO:0000259" key="11">
    <source>
        <dbReference type="Pfam" id="PF01052"/>
    </source>
</evidence>
<gene>
    <name evidence="12" type="ORF">MNBD_NITROSPIRAE01-697</name>
</gene>
<keyword evidence="12" id="KW-0966">Cell projection</keyword>
<dbReference type="Pfam" id="PF02154">
    <property type="entry name" value="FliM"/>
    <property type="match status" value="1"/>
</dbReference>
<keyword evidence="10" id="KW-0975">Bacterial flagellum</keyword>
<dbReference type="GO" id="GO:0003774">
    <property type="term" value="F:cytoskeletal motor activity"/>
    <property type="evidence" value="ECO:0007669"/>
    <property type="project" value="InterPro"/>
</dbReference>
<keyword evidence="6" id="KW-0145">Chemotaxis</keyword>
<dbReference type="GO" id="GO:0009425">
    <property type="term" value="C:bacterial-type flagellum basal body"/>
    <property type="evidence" value="ECO:0007669"/>
    <property type="project" value="UniProtKB-SubCell"/>
</dbReference>
<protein>
    <recommendedName>
        <fullName evidence="4">Flagellar motor switch protein FliM</fullName>
    </recommendedName>
</protein>
<reference evidence="12" key="1">
    <citation type="submission" date="2018-06" db="EMBL/GenBank/DDBJ databases">
        <authorList>
            <person name="Zhirakovskaya E."/>
        </authorList>
    </citation>
    <scope>NUCLEOTIDE SEQUENCE</scope>
</reference>
<accession>A0A3B1D2K7</accession>
<dbReference type="Pfam" id="PF01052">
    <property type="entry name" value="FliMN_C"/>
    <property type="match status" value="1"/>
</dbReference>
<organism evidence="12">
    <name type="scientific">hydrothermal vent metagenome</name>
    <dbReference type="NCBI Taxonomy" id="652676"/>
    <lineage>
        <taxon>unclassified sequences</taxon>
        <taxon>metagenomes</taxon>
        <taxon>ecological metagenomes</taxon>
    </lineage>
</organism>
<dbReference type="GO" id="GO:0005886">
    <property type="term" value="C:plasma membrane"/>
    <property type="evidence" value="ECO:0007669"/>
    <property type="project" value="UniProtKB-SubCell"/>
</dbReference>
<evidence type="ECO:0000256" key="3">
    <source>
        <dbReference type="ARBA" id="ARBA00011049"/>
    </source>
</evidence>
<sequence length="326" mass="36783">MAEKILSQDEVEALLQGVTSGEVETEGEGTQEGANNYDLTNQERIIRGRMPSLEIINERFARLFQISMTTFLKKEIEVIPVSIDVPKFGELMRKIPLPSSINIVKMDPLRGAVLIILDTKFVYRLVDLYFGGSGQTYVKIEGRDFTSIESRIIQKVVDKILSDLETSWKPIFKVEITHIRTEINPQFAAVVTPTEVVVTTLFKIEIDGEGGDIFIGMPYPTIEPIREKLYGSFQSDQDEENKVWATRFAQQMTECNLNAVAEIGKAELTVRELTKLSVGDVIMLNRTVREDLDLKIEGKTVFHGRAGLHRGNVAFQITSISKDRKK</sequence>
<evidence type="ECO:0000256" key="2">
    <source>
        <dbReference type="ARBA" id="ARBA00004417"/>
    </source>
</evidence>
<dbReference type="NCBIfam" id="TIGR01397">
    <property type="entry name" value="fliM_switch"/>
    <property type="match status" value="1"/>
</dbReference>
<dbReference type="PRINTS" id="PR00955">
    <property type="entry name" value="FLGMOTORFLIM"/>
</dbReference>
<dbReference type="GO" id="GO:0071978">
    <property type="term" value="P:bacterial-type flagellum-dependent swarming motility"/>
    <property type="evidence" value="ECO:0007669"/>
    <property type="project" value="TreeGrafter"/>
</dbReference>
<dbReference type="CDD" id="cd17908">
    <property type="entry name" value="FliM"/>
    <property type="match status" value="1"/>
</dbReference>
<dbReference type="PIRSF" id="PIRSF002888">
    <property type="entry name" value="FliM"/>
    <property type="match status" value="1"/>
</dbReference>
<dbReference type="InterPro" id="IPR028976">
    <property type="entry name" value="CheC-like_sf"/>
</dbReference>
<dbReference type="AlphaFoldDB" id="A0A3B1D2K7"/>
<evidence type="ECO:0000256" key="1">
    <source>
        <dbReference type="ARBA" id="ARBA00004117"/>
    </source>
</evidence>
<dbReference type="GO" id="GO:0050918">
    <property type="term" value="P:positive chemotaxis"/>
    <property type="evidence" value="ECO:0007669"/>
    <property type="project" value="TreeGrafter"/>
</dbReference>
<dbReference type="InterPro" id="IPR001689">
    <property type="entry name" value="Flag_FliM"/>
</dbReference>
<keyword evidence="5" id="KW-1003">Cell membrane</keyword>
<dbReference type="Gene3D" id="2.30.330.10">
    <property type="entry name" value="SpoA-like"/>
    <property type="match status" value="1"/>
</dbReference>
<evidence type="ECO:0000256" key="5">
    <source>
        <dbReference type="ARBA" id="ARBA00022475"/>
    </source>
</evidence>
<evidence type="ECO:0000256" key="7">
    <source>
        <dbReference type="ARBA" id="ARBA00022519"/>
    </source>
</evidence>
<dbReference type="InterPro" id="IPR036429">
    <property type="entry name" value="SpoA-like_sf"/>
</dbReference>
<comment type="similarity">
    <text evidence="3">Belongs to the FliM family.</text>
</comment>
<dbReference type="InterPro" id="IPR001543">
    <property type="entry name" value="FliN-like_C"/>
</dbReference>
<keyword evidence="9" id="KW-0472">Membrane</keyword>
<dbReference type="SUPFAM" id="SSF101801">
    <property type="entry name" value="Surface presentation of antigens (SPOA)"/>
    <property type="match status" value="1"/>
</dbReference>
<dbReference type="PANTHER" id="PTHR30034:SF3">
    <property type="entry name" value="FLAGELLAR MOTOR SWITCH PROTEIN FLIM"/>
    <property type="match status" value="1"/>
</dbReference>
<dbReference type="Gene3D" id="3.40.1550.10">
    <property type="entry name" value="CheC-like"/>
    <property type="match status" value="1"/>
</dbReference>
<evidence type="ECO:0000256" key="9">
    <source>
        <dbReference type="ARBA" id="ARBA00023136"/>
    </source>
</evidence>
<feature type="domain" description="Flagellar motor switch protein FliN-like C-terminal" evidence="11">
    <location>
        <begin position="251"/>
        <end position="320"/>
    </location>
</feature>
<keyword evidence="7" id="KW-0997">Cell inner membrane</keyword>
<keyword evidence="8" id="KW-0283">Flagellar rotation</keyword>
<dbReference type="PANTHER" id="PTHR30034">
    <property type="entry name" value="FLAGELLAR MOTOR SWITCH PROTEIN FLIM"/>
    <property type="match status" value="1"/>
</dbReference>
<keyword evidence="12" id="KW-0969">Cilium</keyword>
<evidence type="ECO:0000313" key="12">
    <source>
        <dbReference type="EMBL" id="VAX30424.1"/>
    </source>
</evidence>
<dbReference type="SUPFAM" id="SSF103039">
    <property type="entry name" value="CheC-like"/>
    <property type="match status" value="1"/>
</dbReference>
<dbReference type="EMBL" id="UOGF01000060">
    <property type="protein sequence ID" value="VAX30424.1"/>
    <property type="molecule type" value="Genomic_DNA"/>
</dbReference>